<evidence type="ECO:0000313" key="13">
    <source>
        <dbReference type="EMBL" id="PFG49712.1"/>
    </source>
</evidence>
<feature type="transmembrane region" description="Helical" evidence="11">
    <location>
        <begin position="38"/>
        <end position="55"/>
    </location>
</feature>
<feature type="transmembrane region" description="Helical" evidence="11">
    <location>
        <begin position="94"/>
        <end position="119"/>
    </location>
</feature>
<dbReference type="Proteomes" id="UP000243542">
    <property type="component" value="Unassembled WGS sequence"/>
</dbReference>
<evidence type="ECO:0000256" key="2">
    <source>
        <dbReference type="ARBA" id="ARBA00006810"/>
    </source>
</evidence>
<protein>
    <recommendedName>
        <fullName evidence="11 12">ATP synthase subunit a</fullName>
    </recommendedName>
    <alternativeName>
        <fullName evidence="11">ATP synthase F0 sector subunit a</fullName>
    </alternativeName>
    <alternativeName>
        <fullName evidence="11">F-ATPase subunit 6</fullName>
    </alternativeName>
</protein>
<dbReference type="GO" id="GO:0046933">
    <property type="term" value="F:proton-transporting ATP synthase activity, rotational mechanism"/>
    <property type="evidence" value="ECO:0007669"/>
    <property type="project" value="UniProtKB-UniRule"/>
</dbReference>
<keyword evidence="7 11" id="KW-1133">Transmembrane helix</keyword>
<keyword evidence="6 11" id="KW-0375">Hydrogen ion transport</keyword>
<dbReference type="EMBL" id="PDJK01000002">
    <property type="protein sequence ID" value="PFG49712.1"/>
    <property type="molecule type" value="Genomic_DNA"/>
</dbReference>
<comment type="function">
    <text evidence="11 12">Key component of the proton channel; it plays a direct role in the translocation of protons across the membrane.</text>
</comment>
<keyword evidence="9 11" id="KW-0472">Membrane</keyword>
<keyword evidence="5 11" id="KW-0812">Transmembrane</keyword>
<evidence type="ECO:0000313" key="14">
    <source>
        <dbReference type="Proteomes" id="UP000243542"/>
    </source>
</evidence>
<evidence type="ECO:0000256" key="6">
    <source>
        <dbReference type="ARBA" id="ARBA00022781"/>
    </source>
</evidence>
<dbReference type="GO" id="GO:0005886">
    <property type="term" value="C:plasma membrane"/>
    <property type="evidence" value="ECO:0007669"/>
    <property type="project" value="UniProtKB-SubCell"/>
</dbReference>
<evidence type="ECO:0000256" key="11">
    <source>
        <dbReference type="HAMAP-Rule" id="MF_01393"/>
    </source>
</evidence>
<dbReference type="PANTHER" id="PTHR11410">
    <property type="entry name" value="ATP SYNTHASE SUBUNIT A"/>
    <property type="match status" value="1"/>
</dbReference>
<reference evidence="13 14" key="1">
    <citation type="submission" date="2017-10" db="EMBL/GenBank/DDBJ databases">
        <title>Sequencing the genomes of 1000 actinobacteria strains.</title>
        <authorList>
            <person name="Klenk H.-P."/>
        </authorList>
    </citation>
    <scope>NUCLEOTIDE SEQUENCE [LARGE SCALE GENOMIC DNA]</scope>
    <source>
        <strain evidence="13 14">DSM 46092</strain>
    </source>
</reference>
<name>A0A2A9FGK8_9PSEU</name>
<evidence type="ECO:0000256" key="8">
    <source>
        <dbReference type="ARBA" id="ARBA00023065"/>
    </source>
</evidence>
<dbReference type="RefSeq" id="WP_098513572.1">
    <property type="nucleotide sequence ID" value="NZ_JBIAKZ010000004.1"/>
</dbReference>
<keyword evidence="11" id="KW-1003">Cell membrane</keyword>
<dbReference type="PANTHER" id="PTHR11410:SF0">
    <property type="entry name" value="ATP SYNTHASE SUBUNIT A"/>
    <property type="match status" value="1"/>
</dbReference>
<feature type="transmembrane region" description="Helical" evidence="11">
    <location>
        <begin position="219"/>
        <end position="238"/>
    </location>
</feature>
<sequence length="266" mass="29135">MGALVLAEGGTFTPPGAEAFELPPIFGSGYWGSFTKPMLLAIISVVLILGYFLVASRKLKVVPSKGQFLVESLYDFSRNSITRNQIGAKEFTPYIPLVLALFTFCLVNNLFGVIPFFQFPTLGRIAFPLAMSLLVVYPIYHFVGIRKHGIGGYLKKELAPPGVPGFVLPLYSVIEFATKFFLTPLTLAIRVFAAMFAGHLMIVVFTLGGEFLLFETSSWALKPVSLVAWIVTILMTFLEAFIQVLQAYIFALLSAGYIGAALSAEH</sequence>
<dbReference type="PRINTS" id="PR00123">
    <property type="entry name" value="ATPASEA"/>
</dbReference>
<evidence type="ECO:0000256" key="3">
    <source>
        <dbReference type="ARBA" id="ARBA00022448"/>
    </source>
</evidence>
<keyword evidence="10 11" id="KW-0066">ATP synthesis</keyword>
<keyword evidence="14" id="KW-1185">Reference proteome</keyword>
<dbReference type="CDD" id="cd00310">
    <property type="entry name" value="ATP-synt_Fo_a_6"/>
    <property type="match status" value="1"/>
</dbReference>
<comment type="similarity">
    <text evidence="2 11 12">Belongs to the ATPase A chain family.</text>
</comment>
<evidence type="ECO:0000256" key="12">
    <source>
        <dbReference type="RuleBase" id="RU000483"/>
    </source>
</evidence>
<gene>
    <name evidence="11" type="primary">atpB</name>
    <name evidence="13" type="ORF">ATK36_4886</name>
</gene>
<feature type="transmembrane region" description="Helical" evidence="11">
    <location>
        <begin position="125"/>
        <end position="143"/>
    </location>
</feature>
<keyword evidence="3 11" id="KW-0813">Transport</keyword>
<dbReference type="HAMAP" id="MF_01393">
    <property type="entry name" value="ATP_synth_a_bact"/>
    <property type="match status" value="1"/>
</dbReference>
<evidence type="ECO:0000256" key="9">
    <source>
        <dbReference type="ARBA" id="ARBA00023136"/>
    </source>
</evidence>
<evidence type="ECO:0000256" key="7">
    <source>
        <dbReference type="ARBA" id="ARBA00022989"/>
    </source>
</evidence>
<dbReference type="GO" id="GO:0045259">
    <property type="term" value="C:proton-transporting ATP synthase complex"/>
    <property type="evidence" value="ECO:0007669"/>
    <property type="project" value="UniProtKB-KW"/>
</dbReference>
<organism evidence="13 14">
    <name type="scientific">Amycolatopsis sulphurea</name>
    <dbReference type="NCBI Taxonomy" id="76022"/>
    <lineage>
        <taxon>Bacteria</taxon>
        <taxon>Bacillati</taxon>
        <taxon>Actinomycetota</taxon>
        <taxon>Actinomycetes</taxon>
        <taxon>Pseudonocardiales</taxon>
        <taxon>Pseudonocardiaceae</taxon>
        <taxon>Amycolatopsis</taxon>
    </lineage>
</organism>
<dbReference type="InterPro" id="IPR000568">
    <property type="entry name" value="ATP_synth_F0_asu"/>
</dbReference>
<proteinExistence type="inferred from homology"/>
<evidence type="ECO:0000256" key="5">
    <source>
        <dbReference type="ARBA" id="ARBA00022692"/>
    </source>
</evidence>
<feature type="transmembrane region" description="Helical" evidence="11">
    <location>
        <begin position="163"/>
        <end position="182"/>
    </location>
</feature>
<dbReference type="Gene3D" id="1.20.120.220">
    <property type="entry name" value="ATP synthase, F0 complex, subunit A"/>
    <property type="match status" value="1"/>
</dbReference>
<comment type="subcellular location">
    <subcellularLocation>
        <location evidence="11 12">Cell membrane</location>
        <topology evidence="11 12">Multi-pass membrane protein</topology>
    </subcellularLocation>
    <subcellularLocation>
        <location evidence="1">Membrane</location>
        <topology evidence="1">Multi-pass membrane protein</topology>
    </subcellularLocation>
</comment>
<comment type="caution">
    <text evidence="13">The sequence shown here is derived from an EMBL/GenBank/DDBJ whole genome shotgun (WGS) entry which is preliminary data.</text>
</comment>
<dbReference type="SUPFAM" id="SSF81336">
    <property type="entry name" value="F1F0 ATP synthase subunit A"/>
    <property type="match status" value="1"/>
</dbReference>
<dbReference type="AlphaFoldDB" id="A0A2A9FGK8"/>
<evidence type="ECO:0000256" key="4">
    <source>
        <dbReference type="ARBA" id="ARBA00022547"/>
    </source>
</evidence>
<dbReference type="NCBIfam" id="TIGR01131">
    <property type="entry name" value="ATP_synt_6_or_A"/>
    <property type="match status" value="1"/>
</dbReference>
<feature type="transmembrane region" description="Helical" evidence="11">
    <location>
        <begin position="188"/>
        <end position="207"/>
    </location>
</feature>
<keyword evidence="8 11" id="KW-0406">Ion transport</keyword>
<evidence type="ECO:0000256" key="1">
    <source>
        <dbReference type="ARBA" id="ARBA00004141"/>
    </source>
</evidence>
<evidence type="ECO:0000256" key="10">
    <source>
        <dbReference type="ARBA" id="ARBA00023310"/>
    </source>
</evidence>
<dbReference type="InterPro" id="IPR035908">
    <property type="entry name" value="F0_ATP_A_sf"/>
</dbReference>
<dbReference type="Pfam" id="PF00119">
    <property type="entry name" value="ATP-synt_A"/>
    <property type="match status" value="1"/>
</dbReference>
<accession>A0A2A9FGK8</accession>
<dbReference type="InterPro" id="IPR045083">
    <property type="entry name" value="ATP_synth_F0_asu_bact/mt"/>
</dbReference>
<keyword evidence="4 11" id="KW-0138">CF(0)</keyword>